<dbReference type="PANTHER" id="PTHR34820:SF4">
    <property type="entry name" value="INNER MEMBRANE PROTEIN YEBZ"/>
    <property type="match status" value="1"/>
</dbReference>
<dbReference type="EMBL" id="JBHTKI010000022">
    <property type="protein sequence ID" value="MFD1032578.1"/>
    <property type="molecule type" value="Genomic_DNA"/>
</dbReference>
<evidence type="ECO:0000313" key="9">
    <source>
        <dbReference type="EMBL" id="MFD1032578.1"/>
    </source>
</evidence>
<evidence type="ECO:0000256" key="7">
    <source>
        <dbReference type="SAM" id="SignalP"/>
    </source>
</evidence>
<feature type="domain" description="CopC" evidence="8">
    <location>
        <begin position="21"/>
        <end position="112"/>
    </location>
</feature>
<keyword evidence="2" id="KW-0479">Metal-binding</keyword>
<dbReference type="PANTHER" id="PTHR34820">
    <property type="entry name" value="INNER MEMBRANE PROTEIN YEBZ"/>
    <property type="match status" value="1"/>
</dbReference>
<comment type="caution">
    <text evidence="9">The sequence shown here is derived from an EMBL/GenBank/DDBJ whole genome shotgun (WGS) entry which is preliminary data.</text>
</comment>
<evidence type="ECO:0000256" key="1">
    <source>
        <dbReference type="ARBA" id="ARBA00004196"/>
    </source>
</evidence>
<dbReference type="Gene3D" id="2.60.40.1220">
    <property type="match status" value="1"/>
</dbReference>
<accession>A0ABW3LDB4</accession>
<keyword evidence="6" id="KW-0472">Membrane</keyword>
<comment type="subcellular location">
    <subcellularLocation>
        <location evidence="1">Cell envelope</location>
    </subcellularLocation>
</comment>
<keyword evidence="6" id="KW-1133">Transmembrane helix</keyword>
<evidence type="ECO:0000256" key="4">
    <source>
        <dbReference type="ARBA" id="ARBA00023008"/>
    </source>
</evidence>
<feature type="region of interest" description="Disordered" evidence="5">
    <location>
        <begin position="119"/>
        <end position="154"/>
    </location>
</feature>
<keyword evidence="6" id="KW-0812">Transmembrane</keyword>
<protein>
    <submittedName>
        <fullName evidence="9">Copper resistance protein CopC</fullName>
    </submittedName>
</protein>
<feature type="compositionally biased region" description="Acidic residues" evidence="5">
    <location>
        <begin position="119"/>
        <end position="146"/>
    </location>
</feature>
<keyword evidence="3 7" id="KW-0732">Signal</keyword>
<evidence type="ECO:0000313" key="10">
    <source>
        <dbReference type="Proteomes" id="UP001597109"/>
    </source>
</evidence>
<dbReference type="InterPro" id="IPR014756">
    <property type="entry name" value="Ig_E-set"/>
</dbReference>
<feature type="transmembrane region" description="Helical" evidence="6">
    <location>
        <begin position="162"/>
        <end position="182"/>
    </location>
</feature>
<evidence type="ECO:0000256" key="5">
    <source>
        <dbReference type="SAM" id="MobiDB-lite"/>
    </source>
</evidence>
<gene>
    <name evidence="9" type="ORF">ACFQ1X_14145</name>
</gene>
<name>A0ABW3LDB4_9BACL</name>
<keyword evidence="10" id="KW-1185">Reference proteome</keyword>
<reference evidence="10" key="1">
    <citation type="journal article" date="2019" name="Int. J. Syst. Evol. Microbiol.">
        <title>The Global Catalogue of Microorganisms (GCM) 10K type strain sequencing project: providing services to taxonomists for standard genome sequencing and annotation.</title>
        <authorList>
            <consortium name="The Broad Institute Genomics Platform"/>
            <consortium name="The Broad Institute Genome Sequencing Center for Infectious Disease"/>
            <person name="Wu L."/>
            <person name="Ma J."/>
        </authorList>
    </citation>
    <scope>NUCLEOTIDE SEQUENCE [LARGE SCALE GENOMIC DNA]</scope>
    <source>
        <strain evidence="10">CCUG 56756</strain>
    </source>
</reference>
<dbReference type="RefSeq" id="WP_144838438.1">
    <property type="nucleotide sequence ID" value="NZ_JBHTKI010000022.1"/>
</dbReference>
<dbReference type="SUPFAM" id="SSF81296">
    <property type="entry name" value="E set domains"/>
    <property type="match status" value="1"/>
</dbReference>
<evidence type="ECO:0000256" key="2">
    <source>
        <dbReference type="ARBA" id="ARBA00022723"/>
    </source>
</evidence>
<dbReference type="InterPro" id="IPR007348">
    <property type="entry name" value="CopC_dom"/>
</dbReference>
<evidence type="ECO:0000256" key="6">
    <source>
        <dbReference type="SAM" id="Phobius"/>
    </source>
</evidence>
<evidence type="ECO:0000259" key="8">
    <source>
        <dbReference type="Pfam" id="PF04234"/>
    </source>
</evidence>
<sequence>MKKLMIIALLLMFLPSTAHAHSGLSSSTPAEGESLDQAPAEILFQFDTPIQQGEMNITEASGNAFEFTGVSVSDTELRGELSEGLPNGAYTVSWSVISQDSHEVTGTLTFSVAAESIAEEPVEEEVAEEATEEEATTEEATSEEAEAASAPDVEPAKADTPWVTILIVALLIIAAVTFFVLARRK</sequence>
<proteinExistence type="predicted"/>
<evidence type="ECO:0000256" key="3">
    <source>
        <dbReference type="ARBA" id="ARBA00022729"/>
    </source>
</evidence>
<feature type="signal peptide" evidence="7">
    <location>
        <begin position="1"/>
        <end position="20"/>
    </location>
</feature>
<dbReference type="InterPro" id="IPR032694">
    <property type="entry name" value="CopC/D"/>
</dbReference>
<organism evidence="9 10">
    <name type="scientific">Metaplanococcus flavidus</name>
    <dbReference type="NCBI Taxonomy" id="569883"/>
    <lineage>
        <taxon>Bacteria</taxon>
        <taxon>Bacillati</taxon>
        <taxon>Bacillota</taxon>
        <taxon>Bacilli</taxon>
        <taxon>Bacillales</taxon>
        <taxon>Caryophanaceae</taxon>
        <taxon>Metaplanococcus</taxon>
    </lineage>
</organism>
<keyword evidence="4" id="KW-0186">Copper</keyword>
<feature type="chain" id="PRO_5045103871" evidence="7">
    <location>
        <begin position="21"/>
        <end position="185"/>
    </location>
</feature>
<dbReference type="InterPro" id="IPR014755">
    <property type="entry name" value="Cu-Rt/internalin_Ig-like"/>
</dbReference>
<dbReference type="Proteomes" id="UP001597109">
    <property type="component" value="Unassembled WGS sequence"/>
</dbReference>
<dbReference type="Pfam" id="PF04234">
    <property type="entry name" value="CopC"/>
    <property type="match status" value="1"/>
</dbReference>